<feature type="transmembrane region" description="Helical" evidence="2">
    <location>
        <begin position="876"/>
        <end position="897"/>
    </location>
</feature>
<keyword evidence="2" id="KW-0472">Membrane</keyword>
<dbReference type="Proteomes" id="UP001071478">
    <property type="component" value="Unassembled WGS sequence"/>
</dbReference>
<dbReference type="RefSeq" id="WP_200252839.1">
    <property type="nucleotide sequence ID" value="NZ_JAENIQ020000001.1"/>
</dbReference>
<evidence type="ECO:0000313" key="4">
    <source>
        <dbReference type="EMBL" id="MCX7469408.1"/>
    </source>
</evidence>
<keyword evidence="2" id="KW-0812">Transmembrane</keyword>
<evidence type="ECO:0000256" key="1">
    <source>
        <dbReference type="SAM" id="MobiDB-lite"/>
    </source>
</evidence>
<dbReference type="PANTHER" id="PTHR47197:SF3">
    <property type="entry name" value="DIHYDRO-HEME D1 DEHYDROGENASE"/>
    <property type="match status" value="1"/>
</dbReference>
<dbReference type="EMBL" id="JAPMKU010000008">
    <property type="protein sequence ID" value="MCX7469408.1"/>
    <property type="molecule type" value="Genomic_DNA"/>
</dbReference>
<gene>
    <name evidence="4" type="ORF">OS129_11075</name>
</gene>
<feature type="region of interest" description="Disordered" evidence="1">
    <location>
        <begin position="38"/>
        <end position="58"/>
    </location>
</feature>
<dbReference type="AlphaFoldDB" id="A0A9Q4CB55"/>
<dbReference type="NCBIfam" id="TIGR02276">
    <property type="entry name" value="beta_rpt_yvtn"/>
    <property type="match status" value="1"/>
</dbReference>
<sequence>MNHTLSSRRVGKRAIAAMLSASLLTTGVTAIVPAATAAAAENESGQKSSVTGDKPRHNGKTFGGTLTADATVEAGGLLTVHGSGFGQRPEDGSFGVKINDGGVKLPEGQTGADVTDVDSAGTGTLKTPFLPDEKGEFTFKVRVPGNLEPGAYWVRVLGSPADGGPAVSTFAWFDVVEATDGGNGDGTGDSDGNGDGSETPRTSVTGDTPRGGGKTVGDGYVKVRTDVAPGNVITVYGSGFKQRPDGGRLVVKINDGAVPIGDQGGRGLSEVTRGAGILTGDQLPNAEGFFQFDLVVPEDLVPGDYWIRILGNANDGGESVSNLTWFTVTEAAEPTRNAKVTAERGETSSRSGSVYIPVTASGFAPETEVSVTVDGAAAKWSLGHHRTGDTITTDSEGTAEGEIVVEPGAAAGVSHTVVLSAGDVRAETTVSVDPAVKLTVAGNDKLSNSALDSKADVIVIGLPENATVDFVGVGDRNLLTDGQQGVSGADSRTVIPNVAIPGDAALLGQKIRIAYTVDGHEGTFETDVTITPDNKLYGTDKYTVQEAELPAGVYQSRYSAKENALFVTRTDFSADGKVSGLMKVNPDTLEVTKEIQPATDDIDGRVFGVGVDDKRGLVWTTNTLGNSVAVYRASDLSLVKQFPADIINHARAVVVDQSTGKAYASSPVSETDSIAIFDGDTLKHEGSLSTPGFGNAMGLQLNQETGDLYSVSLRAPKAVKVNVRTGASTVYELPADMVSRGSSVAVDPATDTLYVASQGTNNVLAYDMKNQKVLADIKTGAQALAVVYDPATKKVYAVNRTAGTLTVIDPATNKKIANLDAGSLPNDVTFDNEGHIFVIGKASRGGTSEMDSIHRYTPDAGETPDPGTTSSGSGSVLGLLGLLGGIGGLTALFGYLVKIGVIPAHVLPQPLRDLLHI</sequence>
<dbReference type="Gene3D" id="2.130.10.10">
    <property type="entry name" value="YVTN repeat-like/Quinoprotein amine dehydrogenase"/>
    <property type="match status" value="1"/>
</dbReference>
<protein>
    <submittedName>
        <fullName evidence="4">YncE family protein</fullName>
    </submittedName>
</protein>
<reference evidence="4" key="1">
    <citation type="submission" date="2022-11" db="EMBL/GenBank/DDBJ databases">
        <title>Corynebacterium sp. isolated from Penguins.</title>
        <authorList>
            <person name="Sedlar K."/>
            <person name="Svec P."/>
        </authorList>
    </citation>
    <scope>NUCLEOTIDE SEQUENCE</scope>
    <source>
        <strain evidence="4">P7374</strain>
    </source>
</reference>
<organism evidence="4 5">
    <name type="scientific">Corynebacterium pygosceleis</name>
    <dbReference type="NCBI Taxonomy" id="2800406"/>
    <lineage>
        <taxon>Bacteria</taxon>
        <taxon>Bacillati</taxon>
        <taxon>Actinomycetota</taxon>
        <taxon>Actinomycetes</taxon>
        <taxon>Mycobacteriales</taxon>
        <taxon>Corynebacteriaceae</taxon>
        <taxon>Corynebacterium</taxon>
    </lineage>
</organism>
<proteinExistence type="predicted"/>
<keyword evidence="2" id="KW-1133">Transmembrane helix</keyword>
<accession>A0A9Q4CB55</accession>
<evidence type="ECO:0000256" key="2">
    <source>
        <dbReference type="SAM" id="Phobius"/>
    </source>
</evidence>
<dbReference type="PANTHER" id="PTHR47197">
    <property type="entry name" value="PROTEIN NIRF"/>
    <property type="match status" value="1"/>
</dbReference>
<dbReference type="SUPFAM" id="SSF51004">
    <property type="entry name" value="C-terminal (heme d1) domain of cytochrome cd1-nitrite reductase"/>
    <property type="match status" value="1"/>
</dbReference>
<comment type="caution">
    <text evidence="4">The sequence shown here is derived from an EMBL/GenBank/DDBJ whole genome shotgun (WGS) entry which is preliminary data.</text>
</comment>
<evidence type="ECO:0000313" key="5">
    <source>
        <dbReference type="Proteomes" id="UP001071478"/>
    </source>
</evidence>
<feature type="signal peptide" evidence="3">
    <location>
        <begin position="1"/>
        <end position="30"/>
    </location>
</feature>
<keyword evidence="3" id="KW-0732">Signal</keyword>
<dbReference type="InterPro" id="IPR051200">
    <property type="entry name" value="Host-pathogen_enzymatic-act"/>
</dbReference>
<dbReference type="InterPro" id="IPR011048">
    <property type="entry name" value="Haem_d1_sf"/>
</dbReference>
<dbReference type="InterPro" id="IPR011964">
    <property type="entry name" value="YVTN_b-propeller_repeat"/>
</dbReference>
<feature type="chain" id="PRO_5040382576" evidence="3">
    <location>
        <begin position="31"/>
        <end position="917"/>
    </location>
</feature>
<name>A0A9Q4CB55_9CORY</name>
<feature type="region of interest" description="Disordered" evidence="1">
    <location>
        <begin position="180"/>
        <end position="218"/>
    </location>
</feature>
<feature type="compositionally biased region" description="Gly residues" evidence="1">
    <location>
        <begin position="181"/>
        <end position="195"/>
    </location>
</feature>
<evidence type="ECO:0000256" key="3">
    <source>
        <dbReference type="SAM" id="SignalP"/>
    </source>
</evidence>
<dbReference type="InterPro" id="IPR015943">
    <property type="entry name" value="WD40/YVTN_repeat-like_dom_sf"/>
</dbReference>